<dbReference type="Pfam" id="PF00534">
    <property type="entry name" value="Glycos_transf_1"/>
    <property type="match status" value="1"/>
</dbReference>
<evidence type="ECO:0000313" key="4">
    <source>
        <dbReference type="EMBL" id="KGA21822.1"/>
    </source>
</evidence>
<dbReference type="CDD" id="cd03809">
    <property type="entry name" value="GT4_MtfB-like"/>
    <property type="match status" value="1"/>
</dbReference>
<sequence>MKLIFDCRFIRNDHHDGISRFSTELFAALAKQTAITALISDERVLKCLPVDTEYVIGNNPTNPLAELGLARKLNRHGATHVFSPMQTMGSLGRKYKLVLTLHDLIYYSHPKAPTFLPLPVRIAWWLYHLGFTPVRLLLNRADAVVTVSETSKKLIEKNRLTSKAVHVIYNAPESLSQASGVDGPTLQGSRNTLVYMGSFMEYKNVEVLVQAMKFLPEYELVLLSKIASQREATLRPLAGGAASRVTFKNGVSDSEYATALSGAFALVSASKDEGFGIPLVEAMKHGLPLVLSDIPIFREIAQDAALFFDATSPESFAREVRELEIAGKWMDASSRSKARGSSFDWNQSATRLLEILRKL</sequence>
<keyword evidence="1" id="KW-0808">Transferase</keyword>
<dbReference type="EMBL" id="JNSL01000001">
    <property type="protein sequence ID" value="KGA21822.1"/>
    <property type="molecule type" value="Genomic_DNA"/>
</dbReference>
<reference evidence="4" key="1">
    <citation type="submission" date="2014-06" db="EMBL/GenBank/DDBJ databases">
        <title>Key roles for freshwater Actinobacteria revealed by deep metagenomic sequencing.</title>
        <authorList>
            <person name="Ghai R."/>
            <person name="Mizuno C.M."/>
            <person name="Picazo A."/>
            <person name="Camacho A."/>
            <person name="Rodriguez-Valera F."/>
        </authorList>
    </citation>
    <scope>NUCLEOTIDE SEQUENCE</scope>
</reference>
<name>A0A094QEF9_9ZZZZ</name>
<proteinExistence type="predicted"/>
<dbReference type="SUPFAM" id="SSF53756">
    <property type="entry name" value="UDP-Glycosyltransferase/glycogen phosphorylase"/>
    <property type="match status" value="1"/>
</dbReference>
<dbReference type="Gene3D" id="3.40.50.2000">
    <property type="entry name" value="Glycogen Phosphorylase B"/>
    <property type="match status" value="2"/>
</dbReference>
<dbReference type="PANTHER" id="PTHR46401">
    <property type="entry name" value="GLYCOSYLTRANSFERASE WBBK-RELATED"/>
    <property type="match status" value="1"/>
</dbReference>
<protein>
    <recommendedName>
        <fullName evidence="5">Glycosyltransferase subfamily 4-like N-terminal domain-containing protein</fullName>
    </recommendedName>
</protein>
<dbReference type="InterPro" id="IPR001296">
    <property type="entry name" value="Glyco_trans_1"/>
</dbReference>
<dbReference type="AlphaFoldDB" id="A0A094QEF9"/>
<feature type="domain" description="Glycosyltransferase subfamily 4-like N-terminal" evidence="3">
    <location>
        <begin position="68"/>
        <end position="170"/>
    </location>
</feature>
<comment type="caution">
    <text evidence="4">The sequence shown here is derived from an EMBL/GenBank/DDBJ whole genome shotgun (WGS) entry which is preliminary data.</text>
</comment>
<feature type="domain" description="Glycosyl transferase family 1" evidence="2">
    <location>
        <begin position="187"/>
        <end position="324"/>
    </location>
</feature>
<dbReference type="InterPro" id="IPR028098">
    <property type="entry name" value="Glyco_trans_4-like_N"/>
</dbReference>
<dbReference type="PANTHER" id="PTHR46401:SF2">
    <property type="entry name" value="GLYCOSYLTRANSFERASE WBBK-RELATED"/>
    <property type="match status" value="1"/>
</dbReference>
<dbReference type="GO" id="GO:0009103">
    <property type="term" value="P:lipopolysaccharide biosynthetic process"/>
    <property type="evidence" value="ECO:0007669"/>
    <property type="project" value="TreeGrafter"/>
</dbReference>
<evidence type="ECO:0000259" key="2">
    <source>
        <dbReference type="Pfam" id="PF00534"/>
    </source>
</evidence>
<dbReference type="Pfam" id="PF13439">
    <property type="entry name" value="Glyco_transf_4"/>
    <property type="match status" value="1"/>
</dbReference>
<evidence type="ECO:0000256" key="1">
    <source>
        <dbReference type="ARBA" id="ARBA00022679"/>
    </source>
</evidence>
<dbReference type="GO" id="GO:0016757">
    <property type="term" value="F:glycosyltransferase activity"/>
    <property type="evidence" value="ECO:0007669"/>
    <property type="project" value="InterPro"/>
</dbReference>
<gene>
    <name evidence="4" type="ORF">GM51_0380</name>
</gene>
<accession>A0A094QEF9</accession>
<organism evidence="4">
    <name type="scientific">freshwater metagenome</name>
    <dbReference type="NCBI Taxonomy" id="449393"/>
    <lineage>
        <taxon>unclassified sequences</taxon>
        <taxon>metagenomes</taxon>
        <taxon>ecological metagenomes</taxon>
    </lineage>
</organism>
<evidence type="ECO:0008006" key="5">
    <source>
        <dbReference type="Google" id="ProtNLM"/>
    </source>
</evidence>
<evidence type="ECO:0000259" key="3">
    <source>
        <dbReference type="Pfam" id="PF13439"/>
    </source>
</evidence>